<organism evidence="2 3">
    <name type="scientific">Linnemannia elongata AG-77</name>
    <dbReference type="NCBI Taxonomy" id="1314771"/>
    <lineage>
        <taxon>Eukaryota</taxon>
        <taxon>Fungi</taxon>
        <taxon>Fungi incertae sedis</taxon>
        <taxon>Mucoromycota</taxon>
        <taxon>Mortierellomycotina</taxon>
        <taxon>Mortierellomycetes</taxon>
        <taxon>Mortierellales</taxon>
        <taxon>Mortierellaceae</taxon>
        <taxon>Linnemannia</taxon>
    </lineage>
</organism>
<evidence type="ECO:0000313" key="3">
    <source>
        <dbReference type="Proteomes" id="UP000078512"/>
    </source>
</evidence>
<accession>A0A197KDD3</accession>
<gene>
    <name evidence="2" type="ORF">K457DRAFT_651240</name>
</gene>
<evidence type="ECO:0000313" key="2">
    <source>
        <dbReference type="EMBL" id="OAQ35173.1"/>
    </source>
</evidence>
<keyword evidence="1" id="KW-0812">Transmembrane</keyword>
<keyword evidence="3" id="KW-1185">Reference proteome</keyword>
<reference evidence="2 3" key="1">
    <citation type="submission" date="2016-05" db="EMBL/GenBank/DDBJ databases">
        <title>Genome sequencing reveals origins of a unique bacterial endosymbiosis in the earliest lineages of terrestrial Fungi.</title>
        <authorList>
            <consortium name="DOE Joint Genome Institute"/>
            <person name="Uehling J."/>
            <person name="Gryganskyi A."/>
            <person name="Hameed K."/>
            <person name="Tschaplinski T."/>
            <person name="Misztal P."/>
            <person name="Wu S."/>
            <person name="Desiro A."/>
            <person name="Vande Pol N."/>
            <person name="Du Z.-Y."/>
            <person name="Zienkiewicz A."/>
            <person name="Zienkiewicz K."/>
            <person name="Morin E."/>
            <person name="Tisserant E."/>
            <person name="Splivallo R."/>
            <person name="Hainaut M."/>
            <person name="Henrissat B."/>
            <person name="Ohm R."/>
            <person name="Kuo A."/>
            <person name="Yan J."/>
            <person name="Lipzen A."/>
            <person name="Nolan M."/>
            <person name="Labutti K."/>
            <person name="Barry K."/>
            <person name="Goldstein A."/>
            <person name="Labbe J."/>
            <person name="Schadt C."/>
            <person name="Tuskan G."/>
            <person name="Grigoriev I."/>
            <person name="Martin F."/>
            <person name="Vilgalys R."/>
            <person name="Bonito G."/>
        </authorList>
    </citation>
    <scope>NUCLEOTIDE SEQUENCE [LARGE SCALE GENOMIC DNA]</scope>
    <source>
        <strain evidence="2 3">AG-77</strain>
    </source>
</reference>
<keyword evidence="1" id="KW-0472">Membrane</keyword>
<dbReference type="AlphaFoldDB" id="A0A197KDD3"/>
<keyword evidence="1" id="KW-1133">Transmembrane helix</keyword>
<proteinExistence type="predicted"/>
<evidence type="ECO:0000256" key="1">
    <source>
        <dbReference type="SAM" id="Phobius"/>
    </source>
</evidence>
<name>A0A197KDD3_9FUNG</name>
<dbReference type="EMBL" id="KV442015">
    <property type="protein sequence ID" value="OAQ35173.1"/>
    <property type="molecule type" value="Genomic_DNA"/>
</dbReference>
<feature type="transmembrane region" description="Helical" evidence="1">
    <location>
        <begin position="39"/>
        <end position="61"/>
    </location>
</feature>
<protein>
    <submittedName>
        <fullName evidence="2">Uncharacterized protein</fullName>
    </submittedName>
</protein>
<sequence length="66" mass="7795">MNFQCYNECRNKKNKFYFFLGVRLCKGGNSESVGVFATAMLWCFLLMPVLLFMNLLFVVFYQQSMI</sequence>
<dbReference type="Proteomes" id="UP000078512">
    <property type="component" value="Unassembled WGS sequence"/>
</dbReference>